<evidence type="ECO:0000313" key="7">
    <source>
        <dbReference type="Proteomes" id="UP001620626"/>
    </source>
</evidence>
<comment type="catalytic activity">
    <reaction evidence="1">
        <text>ATP + H2O = ADP + phosphate + H(+)</text>
        <dbReference type="Rhea" id="RHEA:13065"/>
        <dbReference type="ChEBI" id="CHEBI:15377"/>
        <dbReference type="ChEBI" id="CHEBI:15378"/>
        <dbReference type="ChEBI" id="CHEBI:30616"/>
        <dbReference type="ChEBI" id="CHEBI:43474"/>
        <dbReference type="ChEBI" id="CHEBI:456216"/>
        <dbReference type="EC" id="5.6.2.3"/>
    </reaction>
</comment>
<feature type="region of interest" description="Disordered" evidence="2">
    <location>
        <begin position="1"/>
        <end position="53"/>
    </location>
</feature>
<dbReference type="GO" id="GO:0016787">
    <property type="term" value="F:hydrolase activity"/>
    <property type="evidence" value="ECO:0007669"/>
    <property type="project" value="UniProtKB-KW"/>
</dbReference>
<feature type="region of interest" description="Disordered" evidence="2">
    <location>
        <begin position="904"/>
        <end position="925"/>
    </location>
</feature>
<protein>
    <recommendedName>
        <fullName evidence="1">ATP-dependent DNA helicase</fullName>
        <ecNumber evidence="1">5.6.2.3</ecNumber>
    </recommendedName>
</protein>
<keyword evidence="7" id="KW-1185">Reference proteome</keyword>
<sequence>MPSKEQQRKEAKRLLGRTIRQTTDSVVDPGGPTTSQFQPSDLIQGPSTSQFQSPDLIQEATTTSDLTTSTTYLDDEDCSAPFIKKTRGDGVGRRMNLRILELNMRQHKKWDERMTKVVMEYMQRPWPSNTPSKTRRRSASFPQKFTRCGDDCDCSSYAQCFQNAIAVQASSQYIAEFKHGIAAAAAFRRTSYHIKGGRPSVRCHLNNDLKCASKSAGHRVDYYDSGQFGDFICHHCGARLLRGEYEKIKGGRQTPCCANGDVHTELMLSEFNELQQPPNGFMEGLVGAKDERLREAFLNNTMPFNNTFAFASTHGEKAPAEQMGGRMDTCKYNGEFSFMFSDLIAPGGRRPTFAQVYTLTPEAALGIREENFDTAVVPHVRMEIMRKLEELMRENPFGMAFQTVGTKVQAATIATGNMPRFKIVLLTDRDLKSDELKNRGDVTVIERADAPSAKQVAVIWIEEDGLPPQISGFWLADKAGKMRELKNGMPQIDPCCFPLLHPCGTLGWRWFINKRGRVGLREAHENLAIQDILDSTMGTVPQDDEGIGQQVGTLEQDHVPNEIPEPECVLDEEQTQEQSTSNENRVGTSAQETGDNQEEDPIFETEVQMGERGRNNISERQFYRYRMALRGDAKNSFHWLWFARRLAEYFTITVLNRIERNELDHLKEIQRKKNYRRILAREYITAMEKGLQKWGRNAKLGSIFLMPQTFAGSRQYYQGKYADLMTMVRHLGAPTWFVTFTGNPKWPEISEALRGRENYVHRPDIVCRIFMDKATEFIKDVTERCVLGKVAGWCYSVEHQKRGMPHIHLLLILEKGGRLTTPEQVDEYVCARIPTLPPLLDQSPEANQQRRLWHYVTTMMLHDCNAACLEGSRCRKHFPKPYSDRTELSEVRYTNYVRLAPGDDLEVGSRRGDKNQVMGDDHTPAADPERDWAEVRYQRIPARGRVPERQHAACGQTHYKKRKGGRSALLLDDSRVIPYNPYLLLKYGCHVNIEYVFGQKACKYIFKYLLKGFEKAYVQVAQPRGGGSKRGGDDGEQMFDYDEIAATFKVRYMTAMEAFLRLNSYKIVGTSHQIYTLSVHDEGGQTIVIEEGHEEEGRWKVKDNTRLTAFFKLCGHVSDASQLTYDRVPYYYSWNYKARSWKKRGRPLTEDPDKARMFVRVFTVSPRKHELFAMRMLLLHRPGPKNFEDLRTVDGIVFPTFAGAAQHLGLQVCDELFVRSMQEACSEMSNLKRLQHFFAMLIAHAHPSEPQKLFDQFLDEMNPAAAGAYPGAMPKSIALRAAEVMRNIEYFLNCMGTNSGDVGLSGLPEDYDFQRQANLLEEDNMLDDFYGGDANQRRKSLQQIAVEQVGQLNADQMVAFDKISQAVLSGGEQKLFFLEGAGGCGKTFFYNTLIKWCVAGKPMLSDSVNTVWGRDKDTLRRSAVIAAASTGIAALLLIGGGTAHRHFYVPNDVNDETAPMLNFESQKAQQLRGADLIIIDEISMLSSKVLRYIDRLLRDVCAGALPFGGKVIVLSGDWRQLAPVVEHGTREDQVAESIKMDKLFKGFQKLSLTTNMRTAPGEHSLREWLKEIGSGQSKVGTNQLHIPPQLVLHNLEEAIQFCFPDALFLDPLSNADAIANNAVLCPTNNDVQYINEIALARMCGDAKDFPSIDEPLEPNDEFHNFRTDFNIEAVHNEMPSGMPPHKMVLKVGTPVMLIRNLDVTQGLCNGTRLQVMRMAEDNIFCRILTGPRADAGHVIVLPRIQFEYGRGRHHRGLRFRRLQFPVRLCFAMTINKAQGQTLQRMALVLNGRQCFSHGQVYVAMSRVTQMDGIRVFAPYCQSGDEEDTYINNVVYHELLENTNVIHGTGDGTNLNEVADNPMELMDMGMNELGVGTGDADTGENQIQANYDDSDDYFE</sequence>
<keyword evidence="1" id="KW-0547">Nucleotide-binding</keyword>
<evidence type="ECO:0000259" key="5">
    <source>
        <dbReference type="Pfam" id="PF21530"/>
    </source>
</evidence>
<dbReference type="EC" id="5.6.2.3" evidence="1"/>
<dbReference type="GO" id="GO:0043139">
    <property type="term" value="F:5'-3' DNA helicase activity"/>
    <property type="evidence" value="ECO:0007669"/>
    <property type="project" value="UniProtKB-EC"/>
</dbReference>
<dbReference type="EMBL" id="JBICBT010000246">
    <property type="protein sequence ID" value="KAL3119435.1"/>
    <property type="molecule type" value="Genomic_DNA"/>
</dbReference>
<reference evidence="6 7" key="1">
    <citation type="submission" date="2024-10" db="EMBL/GenBank/DDBJ databases">
        <authorList>
            <person name="Kim D."/>
        </authorList>
    </citation>
    <scope>NUCLEOTIDE SEQUENCE [LARGE SCALE GENOMIC DNA]</scope>
    <source>
        <strain evidence="6">BH-2024</strain>
    </source>
</reference>
<dbReference type="InterPro" id="IPR010285">
    <property type="entry name" value="DNA_helicase_pif1-like_DEAD"/>
</dbReference>
<dbReference type="InterPro" id="IPR027417">
    <property type="entry name" value="P-loop_NTPase"/>
</dbReference>
<dbReference type="InterPro" id="IPR025476">
    <property type="entry name" value="Helitron_helicase-like"/>
</dbReference>
<keyword evidence="1" id="KW-0067">ATP-binding</keyword>
<dbReference type="GO" id="GO:0005524">
    <property type="term" value="F:ATP binding"/>
    <property type="evidence" value="ECO:0007669"/>
    <property type="project" value="UniProtKB-KW"/>
</dbReference>
<feature type="region of interest" description="Disordered" evidence="2">
    <location>
        <begin position="1876"/>
        <end position="1898"/>
    </location>
</feature>
<dbReference type="InterPro" id="IPR049163">
    <property type="entry name" value="Pif1-like_2B_dom"/>
</dbReference>
<proteinExistence type="inferred from homology"/>
<dbReference type="PANTHER" id="PTHR10492">
    <property type="match status" value="1"/>
</dbReference>
<dbReference type="CDD" id="cd18809">
    <property type="entry name" value="SF1_C_RecD"/>
    <property type="match status" value="1"/>
</dbReference>
<dbReference type="PANTHER" id="PTHR10492:SF57">
    <property type="entry name" value="ATP-DEPENDENT DNA HELICASE"/>
    <property type="match status" value="1"/>
</dbReference>
<evidence type="ECO:0000259" key="4">
    <source>
        <dbReference type="Pfam" id="PF14214"/>
    </source>
</evidence>
<dbReference type="Gene3D" id="3.40.50.300">
    <property type="entry name" value="P-loop containing nucleotide triphosphate hydrolases"/>
    <property type="match status" value="1"/>
</dbReference>
<evidence type="ECO:0000259" key="3">
    <source>
        <dbReference type="Pfam" id="PF05970"/>
    </source>
</evidence>
<comment type="similarity">
    <text evidence="1">Belongs to the helicase family.</text>
</comment>
<feature type="compositionally biased region" description="Basic and acidic residues" evidence="2">
    <location>
        <begin position="1"/>
        <end position="13"/>
    </location>
</feature>
<comment type="caution">
    <text evidence="6">The sequence shown here is derived from an EMBL/GenBank/DDBJ whole genome shotgun (WGS) entry which is preliminary data.</text>
</comment>
<evidence type="ECO:0000256" key="1">
    <source>
        <dbReference type="RuleBase" id="RU363044"/>
    </source>
</evidence>
<organism evidence="6 7">
    <name type="scientific">Heterodera trifolii</name>
    <dbReference type="NCBI Taxonomy" id="157864"/>
    <lineage>
        <taxon>Eukaryota</taxon>
        <taxon>Metazoa</taxon>
        <taxon>Ecdysozoa</taxon>
        <taxon>Nematoda</taxon>
        <taxon>Chromadorea</taxon>
        <taxon>Rhabditida</taxon>
        <taxon>Tylenchina</taxon>
        <taxon>Tylenchomorpha</taxon>
        <taxon>Tylenchoidea</taxon>
        <taxon>Heteroderidae</taxon>
        <taxon>Heteroderinae</taxon>
        <taxon>Heterodera</taxon>
    </lineage>
</organism>
<keyword evidence="1" id="KW-0227">DNA damage</keyword>
<dbReference type="SUPFAM" id="SSF52540">
    <property type="entry name" value="P-loop containing nucleoside triphosphate hydrolases"/>
    <property type="match status" value="2"/>
</dbReference>
<gene>
    <name evidence="6" type="ORF">niasHT_002523</name>
</gene>
<feature type="compositionally biased region" description="Basic and acidic residues" evidence="2">
    <location>
        <begin position="907"/>
        <end position="925"/>
    </location>
</feature>
<dbReference type="Pfam" id="PF05970">
    <property type="entry name" value="PIF1"/>
    <property type="match status" value="1"/>
</dbReference>
<dbReference type="Proteomes" id="UP001620626">
    <property type="component" value="Unassembled WGS sequence"/>
</dbReference>
<accession>A0ABD2LW07</accession>
<evidence type="ECO:0000313" key="6">
    <source>
        <dbReference type="EMBL" id="KAL3119435.1"/>
    </source>
</evidence>
<dbReference type="Pfam" id="PF14214">
    <property type="entry name" value="Helitron_like_N"/>
    <property type="match status" value="1"/>
</dbReference>
<dbReference type="GO" id="GO:0006281">
    <property type="term" value="P:DNA repair"/>
    <property type="evidence" value="ECO:0007669"/>
    <property type="project" value="UniProtKB-KW"/>
</dbReference>
<feature type="domain" description="DNA helicase Pif1-like 2B" evidence="5">
    <location>
        <begin position="1680"/>
        <end position="1717"/>
    </location>
</feature>
<feature type="compositionally biased region" description="Polar residues" evidence="2">
    <location>
        <begin position="585"/>
        <end position="594"/>
    </location>
</feature>
<feature type="domain" description="DNA helicase Pif1-like DEAD-box helicase" evidence="3">
    <location>
        <begin position="1351"/>
        <end position="1577"/>
    </location>
</feature>
<dbReference type="GO" id="GO:0006310">
    <property type="term" value="P:DNA recombination"/>
    <property type="evidence" value="ECO:0007669"/>
    <property type="project" value="UniProtKB-KW"/>
</dbReference>
<keyword evidence="1" id="KW-0233">DNA recombination</keyword>
<feature type="domain" description="Helitron helicase-like" evidence="4">
    <location>
        <begin position="622"/>
        <end position="811"/>
    </location>
</feature>
<evidence type="ECO:0000256" key="2">
    <source>
        <dbReference type="SAM" id="MobiDB-lite"/>
    </source>
</evidence>
<dbReference type="Pfam" id="PF21530">
    <property type="entry name" value="Pif1_2B_dom"/>
    <property type="match status" value="1"/>
</dbReference>
<name>A0ABD2LW07_9BILA</name>
<comment type="cofactor">
    <cofactor evidence="1">
        <name>Mg(2+)</name>
        <dbReference type="ChEBI" id="CHEBI:18420"/>
    </cofactor>
</comment>
<feature type="region of interest" description="Disordered" evidence="2">
    <location>
        <begin position="571"/>
        <end position="597"/>
    </location>
</feature>
<keyword evidence="1" id="KW-0347">Helicase</keyword>
<keyword evidence="1" id="KW-0378">Hydrolase</keyword>
<keyword evidence="1" id="KW-0234">DNA repair</keyword>
<feature type="compositionally biased region" description="Polar residues" evidence="2">
    <location>
        <begin position="32"/>
        <end position="53"/>
    </location>
</feature>